<dbReference type="SUPFAM" id="SSF56112">
    <property type="entry name" value="Protein kinase-like (PK-like)"/>
    <property type="match status" value="1"/>
</dbReference>
<proteinExistence type="predicted"/>
<evidence type="ECO:0000313" key="2">
    <source>
        <dbReference type="EMBL" id="KAJ3252957.1"/>
    </source>
</evidence>
<evidence type="ECO:0000259" key="1">
    <source>
        <dbReference type="Pfam" id="PF01636"/>
    </source>
</evidence>
<evidence type="ECO:0000313" key="3">
    <source>
        <dbReference type="Proteomes" id="UP001210925"/>
    </source>
</evidence>
<organism evidence="2 3">
    <name type="scientific">Boothiomyces macroporosus</name>
    <dbReference type="NCBI Taxonomy" id="261099"/>
    <lineage>
        <taxon>Eukaryota</taxon>
        <taxon>Fungi</taxon>
        <taxon>Fungi incertae sedis</taxon>
        <taxon>Chytridiomycota</taxon>
        <taxon>Chytridiomycota incertae sedis</taxon>
        <taxon>Chytridiomycetes</taxon>
        <taxon>Rhizophydiales</taxon>
        <taxon>Terramycetaceae</taxon>
        <taxon>Boothiomyces</taxon>
    </lineage>
</organism>
<dbReference type="PANTHER" id="PTHR21310:SF15">
    <property type="entry name" value="AMINOGLYCOSIDE PHOSPHOTRANSFERASE DOMAIN-CONTAINING PROTEIN"/>
    <property type="match status" value="1"/>
</dbReference>
<dbReference type="EMBL" id="JADGKB010000124">
    <property type="protein sequence ID" value="KAJ3252957.1"/>
    <property type="molecule type" value="Genomic_DNA"/>
</dbReference>
<gene>
    <name evidence="2" type="ORF">HK103_001056</name>
</gene>
<accession>A0AAD5Y142</accession>
<reference evidence="2" key="1">
    <citation type="submission" date="2020-05" db="EMBL/GenBank/DDBJ databases">
        <title>Phylogenomic resolution of chytrid fungi.</title>
        <authorList>
            <person name="Stajich J.E."/>
            <person name="Amses K."/>
            <person name="Simmons R."/>
            <person name="Seto K."/>
            <person name="Myers J."/>
            <person name="Bonds A."/>
            <person name="Quandt C.A."/>
            <person name="Barry K."/>
            <person name="Liu P."/>
            <person name="Grigoriev I."/>
            <person name="Longcore J.E."/>
            <person name="James T.Y."/>
        </authorList>
    </citation>
    <scope>NUCLEOTIDE SEQUENCE</scope>
    <source>
        <strain evidence="2">PLAUS21</strain>
    </source>
</reference>
<dbReference type="Pfam" id="PF01636">
    <property type="entry name" value="APH"/>
    <property type="match status" value="1"/>
</dbReference>
<dbReference type="PANTHER" id="PTHR21310">
    <property type="entry name" value="AMINOGLYCOSIDE PHOSPHOTRANSFERASE-RELATED-RELATED"/>
    <property type="match status" value="1"/>
</dbReference>
<dbReference type="InterPro" id="IPR002575">
    <property type="entry name" value="Aminoglycoside_PTrfase"/>
</dbReference>
<comment type="caution">
    <text evidence="2">The sequence shown here is derived from an EMBL/GenBank/DDBJ whole genome shotgun (WGS) entry which is preliminary data.</text>
</comment>
<feature type="domain" description="Aminoglycoside phosphotransferase" evidence="1">
    <location>
        <begin position="30"/>
        <end position="245"/>
    </location>
</feature>
<protein>
    <recommendedName>
        <fullName evidence="1">Aminoglycoside phosphotransferase domain-containing protein</fullName>
    </recommendedName>
</protein>
<dbReference type="Gene3D" id="3.30.200.20">
    <property type="entry name" value="Phosphorylase Kinase, domain 1"/>
    <property type="match status" value="1"/>
</dbReference>
<dbReference type="AlphaFoldDB" id="A0AAD5Y142"/>
<dbReference type="Gene3D" id="3.90.1200.10">
    <property type="match status" value="1"/>
</dbReference>
<keyword evidence="3" id="KW-1185">Reference proteome</keyword>
<sequence length="317" mass="37164">MAEKNSPHYIELEITTEFLSKLIGIPVLEYTEIPVGWNNKAIKVITKDEEYLLRLSKTTWPKEKITNEVAVLQYLQSINVKCPRIYSYGFDKVHWILMELVEGKMLESEWRNLNNNLKLELIKQIGDQLLILQQKEYPSISGWGLKDGLPILTTYFDGNYEYSSETEYITKQLESNIKKLDTVIDTAFLKDVVFKVKQIVDRLEPVPIVLFHGDFAFRNMIISDNQLVSILDWEWAGTRPIYMDLLEDMLENENPTDEMENEWIRNEFRNLGFEYPNERERKLLLDLVDATSAWRFGNVEKAKLRVIDLVNKISGFP</sequence>
<dbReference type="Proteomes" id="UP001210925">
    <property type="component" value="Unassembled WGS sequence"/>
</dbReference>
<name>A0AAD5Y142_9FUNG</name>
<dbReference type="InterPro" id="IPR011009">
    <property type="entry name" value="Kinase-like_dom_sf"/>
</dbReference>
<dbReference type="InterPro" id="IPR051678">
    <property type="entry name" value="AGP_Transferase"/>
</dbReference>